<protein>
    <submittedName>
        <fullName evidence="1">Uncharacterized protein</fullName>
    </submittedName>
</protein>
<accession>A0A4C1ULN0</accession>
<keyword evidence="2" id="KW-1185">Reference proteome</keyword>
<name>A0A4C1ULN0_EUMVA</name>
<evidence type="ECO:0000313" key="2">
    <source>
        <dbReference type="Proteomes" id="UP000299102"/>
    </source>
</evidence>
<comment type="caution">
    <text evidence="1">The sequence shown here is derived from an EMBL/GenBank/DDBJ whole genome shotgun (WGS) entry which is preliminary data.</text>
</comment>
<organism evidence="1 2">
    <name type="scientific">Eumeta variegata</name>
    <name type="common">Bagworm moth</name>
    <name type="synonym">Eumeta japonica</name>
    <dbReference type="NCBI Taxonomy" id="151549"/>
    <lineage>
        <taxon>Eukaryota</taxon>
        <taxon>Metazoa</taxon>
        <taxon>Ecdysozoa</taxon>
        <taxon>Arthropoda</taxon>
        <taxon>Hexapoda</taxon>
        <taxon>Insecta</taxon>
        <taxon>Pterygota</taxon>
        <taxon>Neoptera</taxon>
        <taxon>Endopterygota</taxon>
        <taxon>Lepidoptera</taxon>
        <taxon>Glossata</taxon>
        <taxon>Ditrysia</taxon>
        <taxon>Tineoidea</taxon>
        <taxon>Psychidae</taxon>
        <taxon>Oiketicinae</taxon>
        <taxon>Eumeta</taxon>
    </lineage>
</organism>
<sequence length="128" mass="14609">MLVNCCGLKEDVVTRVEKVQWPLHTNFEEPASSGLNGTRNLSIEYYSKIDKCPIKIGVWHILPQEVYEKLKDQFSPNGNKEELHKLLDKELADSDYPVVLYCHVLDVTIMVTIASAKPHWATEPAWEA</sequence>
<dbReference type="EMBL" id="BGZK01000186">
    <property type="protein sequence ID" value="GBP26882.1"/>
    <property type="molecule type" value="Genomic_DNA"/>
</dbReference>
<proteinExistence type="predicted"/>
<dbReference type="Proteomes" id="UP000299102">
    <property type="component" value="Unassembled WGS sequence"/>
</dbReference>
<dbReference type="OrthoDB" id="10249433at2759"/>
<dbReference type="AlphaFoldDB" id="A0A4C1ULN0"/>
<reference evidence="1 2" key="1">
    <citation type="journal article" date="2019" name="Commun. Biol.">
        <title>The bagworm genome reveals a unique fibroin gene that provides high tensile strength.</title>
        <authorList>
            <person name="Kono N."/>
            <person name="Nakamura H."/>
            <person name="Ohtoshi R."/>
            <person name="Tomita M."/>
            <person name="Numata K."/>
            <person name="Arakawa K."/>
        </authorList>
    </citation>
    <scope>NUCLEOTIDE SEQUENCE [LARGE SCALE GENOMIC DNA]</scope>
</reference>
<evidence type="ECO:0000313" key="1">
    <source>
        <dbReference type="EMBL" id="GBP26882.1"/>
    </source>
</evidence>
<gene>
    <name evidence="1" type="ORF">EVAR_16464_1</name>
</gene>